<dbReference type="EMBL" id="PDKW01000039">
    <property type="protein sequence ID" value="PGH57904.1"/>
    <property type="molecule type" value="Genomic_DNA"/>
</dbReference>
<reference evidence="3" key="1">
    <citation type="submission" date="2017-10" db="EMBL/GenBank/DDBJ databases">
        <authorList>
            <person name="Kravchenko I.K."/>
            <person name="Grouzdev D.S."/>
        </authorList>
    </citation>
    <scope>NUCLEOTIDE SEQUENCE [LARGE SCALE GENOMIC DNA]</scope>
    <source>
        <strain evidence="3">B2</strain>
    </source>
</reference>
<sequence length="107" mass="11347">MTLPAPILAYIDADRRSDGAALVAAFAPDAVVRDEGGSYPGHDAIDAWWRAAKAKYQHVIEPLELSETDGVAKVRAKVSGQFPGSPATLVFAFRIESGRIAGLEIAP</sequence>
<feature type="domain" description="SnoaL-like" evidence="1">
    <location>
        <begin position="9"/>
        <end position="101"/>
    </location>
</feature>
<keyword evidence="3" id="KW-1185">Reference proteome</keyword>
<dbReference type="SUPFAM" id="SSF54427">
    <property type="entry name" value="NTF2-like"/>
    <property type="match status" value="1"/>
</dbReference>
<dbReference type="InterPro" id="IPR032710">
    <property type="entry name" value="NTF2-like_dom_sf"/>
</dbReference>
<evidence type="ECO:0000313" key="3">
    <source>
        <dbReference type="Proteomes" id="UP000225379"/>
    </source>
</evidence>
<dbReference type="AlphaFoldDB" id="A0A2B8B9B3"/>
<proteinExistence type="predicted"/>
<dbReference type="Gene3D" id="3.10.450.50">
    <property type="match status" value="1"/>
</dbReference>
<dbReference type="RefSeq" id="WP_098735891.1">
    <property type="nucleotide sequence ID" value="NZ_PDKW01000039.1"/>
</dbReference>
<evidence type="ECO:0000259" key="1">
    <source>
        <dbReference type="Pfam" id="PF12680"/>
    </source>
</evidence>
<dbReference type="OrthoDB" id="8684708at2"/>
<comment type="caution">
    <text evidence="2">The sequence shown here is derived from an EMBL/GenBank/DDBJ whole genome shotgun (WGS) entry which is preliminary data.</text>
</comment>
<name>A0A2B8B9B3_9PROT</name>
<organism evidence="2 3">
    <name type="scientific">Azospirillum palustre</name>
    <dbReference type="NCBI Taxonomy" id="2044885"/>
    <lineage>
        <taxon>Bacteria</taxon>
        <taxon>Pseudomonadati</taxon>
        <taxon>Pseudomonadota</taxon>
        <taxon>Alphaproteobacteria</taxon>
        <taxon>Rhodospirillales</taxon>
        <taxon>Azospirillaceae</taxon>
        <taxon>Azospirillum</taxon>
    </lineage>
</organism>
<dbReference type="Pfam" id="PF12680">
    <property type="entry name" value="SnoaL_2"/>
    <property type="match status" value="1"/>
</dbReference>
<evidence type="ECO:0000313" key="2">
    <source>
        <dbReference type="EMBL" id="PGH57904.1"/>
    </source>
</evidence>
<dbReference type="InterPro" id="IPR037401">
    <property type="entry name" value="SnoaL-like"/>
</dbReference>
<dbReference type="Proteomes" id="UP000225379">
    <property type="component" value="Unassembled WGS sequence"/>
</dbReference>
<protein>
    <recommendedName>
        <fullName evidence="1">SnoaL-like domain-containing protein</fullName>
    </recommendedName>
</protein>
<accession>A0A2B8B9B3</accession>
<gene>
    <name evidence="2" type="ORF">CRT60_08020</name>
</gene>